<sequence>MSPGKTWSHVLLFLVVIPMMAFSKDGMSAIATKLDTPLMLDSYTSDMCMQSLGNSNLFDALNSVSNNDDLGRNEENSKLAGKGSLTVADMYGYCKNHKKRAKKRTKTDTRTEKVHKSWEFSSFGQQKSTLVNLGASTTPIYSSGSSSTPINSQRASRNAECSNCKHLLDKITVLEAMHLQKIYNGKKAALKERYWVPEEDGTYDMSASDANVPRTFQRIARLVSRENSIDINQWIQEIAVSFRHLKSLHIRHMHVHDSDLELLARTCGRDLRVLKIRKCKGFSTDGLLHIGRYCNDFRTLCLKGNQFNNKDGKWLHELALQNTGIESLDFRYFHIHDVKDLTLLAKNCCRSLVSLKIAAVVDLINLVDVFRHVVRLEDFVGGEWVEDQVYAGFKFPTSMRCVGIDNLTESSFPFFLPCAHQLRELHLIDVYLDDNSPCLLIQSCPNLEVLYTDTVFGDMGLKVIGQFCKKLRKFKTDDWATQTGLIAMVKGCLELECLHIKLTGISNEILECIGTHLKNLRDFHMTKGYLSLGHLGESAAAGLVCLSKGCPKLRKLEIQSFPFSKETLAPILYDMHMLRYMSVRDVNNITLAMTHPNFQP</sequence>
<reference evidence="2" key="1">
    <citation type="journal article" date="2019" name="Sci. Rep.">
        <title>Draft genome of Tanacetum cinerariifolium, the natural source of mosquito coil.</title>
        <authorList>
            <person name="Yamashiro T."/>
            <person name="Shiraishi A."/>
            <person name="Satake H."/>
            <person name="Nakayama K."/>
        </authorList>
    </citation>
    <scope>NUCLEOTIDE SEQUENCE</scope>
</reference>
<dbReference type="PANTHER" id="PTHR16134">
    <property type="entry name" value="F-BOX/TPR REPEAT PROTEIN POF3"/>
    <property type="match status" value="1"/>
</dbReference>
<dbReference type="InterPro" id="IPR032675">
    <property type="entry name" value="LRR_dom_sf"/>
</dbReference>
<dbReference type="GO" id="GO:0019005">
    <property type="term" value="C:SCF ubiquitin ligase complex"/>
    <property type="evidence" value="ECO:0007669"/>
    <property type="project" value="TreeGrafter"/>
</dbReference>
<evidence type="ECO:0000256" key="1">
    <source>
        <dbReference type="SAM" id="SignalP"/>
    </source>
</evidence>
<evidence type="ECO:0000313" key="2">
    <source>
        <dbReference type="EMBL" id="GEU83234.1"/>
    </source>
</evidence>
<protein>
    <submittedName>
        <fullName evidence="2">Uncharacterized protein</fullName>
    </submittedName>
</protein>
<dbReference type="PANTHER" id="PTHR16134:SF43">
    <property type="entry name" value="CORONATINE-INSENSITIVE PROTEIN 1"/>
    <property type="match status" value="1"/>
</dbReference>
<feature type="chain" id="PRO_5026902635" evidence="1">
    <location>
        <begin position="24"/>
        <end position="600"/>
    </location>
</feature>
<dbReference type="Gene3D" id="3.80.10.10">
    <property type="entry name" value="Ribonuclease Inhibitor"/>
    <property type="match status" value="2"/>
</dbReference>
<proteinExistence type="predicted"/>
<name>A0A6L2NFA7_TANCI</name>
<dbReference type="SUPFAM" id="SSF52047">
    <property type="entry name" value="RNI-like"/>
    <property type="match status" value="1"/>
</dbReference>
<dbReference type="GO" id="GO:0031146">
    <property type="term" value="P:SCF-dependent proteasomal ubiquitin-dependent protein catabolic process"/>
    <property type="evidence" value="ECO:0007669"/>
    <property type="project" value="TreeGrafter"/>
</dbReference>
<keyword evidence="1" id="KW-0732">Signal</keyword>
<organism evidence="2">
    <name type="scientific">Tanacetum cinerariifolium</name>
    <name type="common">Dalmatian daisy</name>
    <name type="synonym">Chrysanthemum cinerariifolium</name>
    <dbReference type="NCBI Taxonomy" id="118510"/>
    <lineage>
        <taxon>Eukaryota</taxon>
        <taxon>Viridiplantae</taxon>
        <taxon>Streptophyta</taxon>
        <taxon>Embryophyta</taxon>
        <taxon>Tracheophyta</taxon>
        <taxon>Spermatophyta</taxon>
        <taxon>Magnoliopsida</taxon>
        <taxon>eudicotyledons</taxon>
        <taxon>Gunneridae</taxon>
        <taxon>Pentapetalae</taxon>
        <taxon>asterids</taxon>
        <taxon>campanulids</taxon>
        <taxon>Asterales</taxon>
        <taxon>Asteraceae</taxon>
        <taxon>Asteroideae</taxon>
        <taxon>Anthemideae</taxon>
        <taxon>Anthemidinae</taxon>
        <taxon>Tanacetum</taxon>
    </lineage>
</organism>
<comment type="caution">
    <text evidence="2">The sequence shown here is derived from an EMBL/GenBank/DDBJ whole genome shotgun (WGS) entry which is preliminary data.</text>
</comment>
<dbReference type="AlphaFoldDB" id="A0A6L2NFA7"/>
<feature type="signal peptide" evidence="1">
    <location>
        <begin position="1"/>
        <end position="23"/>
    </location>
</feature>
<dbReference type="EMBL" id="BKCJ010008642">
    <property type="protein sequence ID" value="GEU83234.1"/>
    <property type="molecule type" value="Genomic_DNA"/>
</dbReference>
<accession>A0A6L2NFA7</accession>
<gene>
    <name evidence="2" type="ORF">Tci_055212</name>
</gene>